<protein>
    <submittedName>
        <fullName evidence="2">DUF3810 domain-containing protein</fullName>
    </submittedName>
</protein>
<reference evidence="2" key="1">
    <citation type="submission" date="2021-04" db="EMBL/GenBank/DDBJ databases">
        <title>Sinoanaerobacter chloroacetimidivorans sp. nov., an obligate anaerobic bacterium isolated from anaerobic sludge.</title>
        <authorList>
            <person name="Bao Y."/>
        </authorList>
    </citation>
    <scope>NUCLEOTIDE SEQUENCE</scope>
    <source>
        <strain evidence="2">BAD-6</strain>
    </source>
</reference>
<accession>A0A8J7W493</accession>
<name>A0A8J7W493_9FIRM</name>
<evidence type="ECO:0000256" key="1">
    <source>
        <dbReference type="SAM" id="Phobius"/>
    </source>
</evidence>
<gene>
    <name evidence="2" type="ORF">KCX82_12335</name>
</gene>
<proteinExistence type="predicted"/>
<dbReference type="InterPro" id="IPR024294">
    <property type="entry name" value="DUF3810"/>
</dbReference>
<dbReference type="EMBL" id="JAGSND010000008">
    <property type="protein sequence ID" value="MBR0598670.1"/>
    <property type="molecule type" value="Genomic_DNA"/>
</dbReference>
<keyword evidence="1" id="KW-0472">Membrane</keyword>
<keyword evidence="1" id="KW-1133">Transmembrane helix</keyword>
<feature type="transmembrane region" description="Helical" evidence="1">
    <location>
        <begin position="102"/>
        <end position="126"/>
    </location>
</feature>
<feature type="transmembrane region" description="Helical" evidence="1">
    <location>
        <begin position="15"/>
        <end position="33"/>
    </location>
</feature>
<dbReference type="Proteomes" id="UP000675664">
    <property type="component" value="Unassembled WGS sequence"/>
</dbReference>
<dbReference type="Pfam" id="PF12725">
    <property type="entry name" value="DUF3810"/>
    <property type="match status" value="1"/>
</dbReference>
<dbReference type="AlphaFoldDB" id="A0A8J7W493"/>
<sequence>MVFLVPGKKKQHSKAYTYFGISLLFSAVLLFLSRNVNGFAQWYATYIFPQMPNTLGRLFSPVPFSGFEMGLYLLLISGFSAFVFVFYFILKKPINWQNRLSRLGRISLCTVSSLFLLFTLTCAVNYSRDTFAESYGLPVHNSTNEDLKKLCLILIQDLKELTPQLEFDENGILSLEKVNIGEDARASMEKIGQRYPTLSGYYPKPKPVLFSKGMSYLGITGIYSPFTMEANYNDNISPYIIPYTTCHELAHLKGYMKEDEAGFIAYEASRNSDSKVFQYSGALNALVFSLNALYANVSIDEFKAIYSEIPSQARMELQQSRLYWKEHTAPITSVAKAANDKYLMANAQAAGTKSYGIMVDLLLAAYADELEEDLLL</sequence>
<reference evidence="2" key="2">
    <citation type="submission" date="2021-04" db="EMBL/GenBank/DDBJ databases">
        <authorList>
            <person name="Liu J."/>
        </authorList>
    </citation>
    <scope>NUCLEOTIDE SEQUENCE</scope>
    <source>
        <strain evidence="2">BAD-6</strain>
    </source>
</reference>
<keyword evidence="1" id="KW-0812">Transmembrane</keyword>
<feature type="transmembrane region" description="Helical" evidence="1">
    <location>
        <begin position="69"/>
        <end position="90"/>
    </location>
</feature>
<evidence type="ECO:0000313" key="2">
    <source>
        <dbReference type="EMBL" id="MBR0598670.1"/>
    </source>
</evidence>
<dbReference type="RefSeq" id="WP_227018802.1">
    <property type="nucleotide sequence ID" value="NZ_JAGSND010000008.1"/>
</dbReference>
<keyword evidence="3" id="KW-1185">Reference proteome</keyword>
<evidence type="ECO:0000313" key="3">
    <source>
        <dbReference type="Proteomes" id="UP000675664"/>
    </source>
</evidence>
<organism evidence="2 3">
    <name type="scientific">Sinanaerobacter chloroacetimidivorans</name>
    <dbReference type="NCBI Taxonomy" id="2818044"/>
    <lineage>
        <taxon>Bacteria</taxon>
        <taxon>Bacillati</taxon>
        <taxon>Bacillota</taxon>
        <taxon>Clostridia</taxon>
        <taxon>Peptostreptococcales</taxon>
        <taxon>Anaerovoracaceae</taxon>
        <taxon>Sinanaerobacter</taxon>
    </lineage>
</organism>
<comment type="caution">
    <text evidence="2">The sequence shown here is derived from an EMBL/GenBank/DDBJ whole genome shotgun (WGS) entry which is preliminary data.</text>
</comment>